<reference evidence="1" key="2">
    <citation type="journal article" date="2015" name="Fish Shellfish Immunol.">
        <title>Early steps in the European eel (Anguilla anguilla)-Vibrio vulnificus interaction in the gills: Role of the RtxA13 toxin.</title>
        <authorList>
            <person name="Callol A."/>
            <person name="Pajuelo D."/>
            <person name="Ebbesson L."/>
            <person name="Teles M."/>
            <person name="MacKenzie S."/>
            <person name="Amaro C."/>
        </authorList>
    </citation>
    <scope>NUCLEOTIDE SEQUENCE</scope>
</reference>
<evidence type="ECO:0000313" key="1">
    <source>
        <dbReference type="EMBL" id="JAH02718.1"/>
    </source>
</evidence>
<dbReference type="AlphaFoldDB" id="A0A0E9PFT0"/>
<sequence length="38" mass="4380">MKENVMLPHEMHLSFCSASPVNYQPVPFIRAGSKYLEK</sequence>
<accession>A0A0E9PFT0</accession>
<protein>
    <submittedName>
        <fullName evidence="1">Uncharacterized protein</fullName>
    </submittedName>
</protein>
<organism evidence="1">
    <name type="scientific">Anguilla anguilla</name>
    <name type="common">European freshwater eel</name>
    <name type="synonym">Muraena anguilla</name>
    <dbReference type="NCBI Taxonomy" id="7936"/>
    <lineage>
        <taxon>Eukaryota</taxon>
        <taxon>Metazoa</taxon>
        <taxon>Chordata</taxon>
        <taxon>Craniata</taxon>
        <taxon>Vertebrata</taxon>
        <taxon>Euteleostomi</taxon>
        <taxon>Actinopterygii</taxon>
        <taxon>Neopterygii</taxon>
        <taxon>Teleostei</taxon>
        <taxon>Anguilliformes</taxon>
        <taxon>Anguillidae</taxon>
        <taxon>Anguilla</taxon>
    </lineage>
</organism>
<dbReference type="EMBL" id="GBXM01105859">
    <property type="protein sequence ID" value="JAH02718.1"/>
    <property type="molecule type" value="Transcribed_RNA"/>
</dbReference>
<proteinExistence type="predicted"/>
<name>A0A0E9PFT0_ANGAN</name>
<reference evidence="1" key="1">
    <citation type="submission" date="2014-11" db="EMBL/GenBank/DDBJ databases">
        <authorList>
            <person name="Amaro Gonzalez C."/>
        </authorList>
    </citation>
    <scope>NUCLEOTIDE SEQUENCE</scope>
</reference>